<feature type="domain" description="HTH arsR-type" evidence="4">
    <location>
        <begin position="10"/>
        <end position="104"/>
    </location>
</feature>
<keyword evidence="1" id="KW-0805">Transcription regulation</keyword>
<evidence type="ECO:0000256" key="3">
    <source>
        <dbReference type="ARBA" id="ARBA00023163"/>
    </source>
</evidence>
<keyword evidence="3" id="KW-0804">Transcription</keyword>
<dbReference type="RefSeq" id="WP_036720060.1">
    <property type="nucleotide sequence ID" value="NZ_JRKS01000034.1"/>
</dbReference>
<evidence type="ECO:0000313" key="5">
    <source>
        <dbReference type="EMBL" id="KGJ05781.1"/>
    </source>
</evidence>
<proteinExistence type="predicted"/>
<dbReference type="AlphaFoldDB" id="A0A099F6B0"/>
<dbReference type="InterPro" id="IPR051011">
    <property type="entry name" value="Metal_resp_trans_reg"/>
</dbReference>
<dbReference type="Pfam" id="PF01022">
    <property type="entry name" value="HTH_5"/>
    <property type="match status" value="1"/>
</dbReference>
<dbReference type="CDD" id="cd00090">
    <property type="entry name" value="HTH_ARSR"/>
    <property type="match status" value="1"/>
</dbReference>
<dbReference type="Gene3D" id="1.10.10.10">
    <property type="entry name" value="Winged helix-like DNA-binding domain superfamily/Winged helix DNA-binding domain"/>
    <property type="match status" value="1"/>
</dbReference>
<dbReference type="PANTHER" id="PTHR43132:SF2">
    <property type="entry name" value="ARSENICAL RESISTANCE OPERON REPRESSOR ARSR-RELATED"/>
    <property type="match status" value="1"/>
</dbReference>
<accession>A0A099F6B0</accession>
<dbReference type="InterPro" id="IPR036388">
    <property type="entry name" value="WH-like_DNA-bd_sf"/>
</dbReference>
<organism evidence="5 6">
    <name type="scientific">Paracoccus sphaerophysae</name>
    <dbReference type="NCBI Taxonomy" id="690417"/>
    <lineage>
        <taxon>Bacteria</taxon>
        <taxon>Pseudomonadati</taxon>
        <taxon>Pseudomonadota</taxon>
        <taxon>Alphaproteobacteria</taxon>
        <taxon>Rhodobacterales</taxon>
        <taxon>Paracoccaceae</taxon>
        <taxon>Paracoccus</taxon>
    </lineage>
</organism>
<evidence type="ECO:0000313" key="6">
    <source>
        <dbReference type="Proteomes" id="UP000029917"/>
    </source>
</evidence>
<dbReference type="PROSITE" id="PS50987">
    <property type="entry name" value="HTH_ARSR_2"/>
    <property type="match status" value="1"/>
</dbReference>
<dbReference type="InterPro" id="IPR011991">
    <property type="entry name" value="ArsR-like_HTH"/>
</dbReference>
<dbReference type="Proteomes" id="UP000029917">
    <property type="component" value="Unassembled WGS sequence"/>
</dbReference>
<evidence type="ECO:0000256" key="1">
    <source>
        <dbReference type="ARBA" id="ARBA00023015"/>
    </source>
</evidence>
<gene>
    <name evidence="5" type="ORF">IC63_10950</name>
</gene>
<dbReference type="GO" id="GO:0003700">
    <property type="term" value="F:DNA-binding transcription factor activity"/>
    <property type="evidence" value="ECO:0007669"/>
    <property type="project" value="InterPro"/>
</dbReference>
<comment type="caution">
    <text evidence="5">The sequence shown here is derived from an EMBL/GenBank/DDBJ whole genome shotgun (WGS) entry which is preliminary data.</text>
</comment>
<name>A0A099F6B0_9RHOB</name>
<dbReference type="PANTHER" id="PTHR43132">
    <property type="entry name" value="ARSENICAL RESISTANCE OPERON REPRESSOR ARSR-RELATED"/>
    <property type="match status" value="1"/>
</dbReference>
<keyword evidence="6" id="KW-1185">Reference proteome</keyword>
<keyword evidence="2" id="KW-0238">DNA-binding</keyword>
<dbReference type="STRING" id="690417.IC63_10950"/>
<dbReference type="EMBL" id="JRKS01000034">
    <property type="protein sequence ID" value="KGJ05781.1"/>
    <property type="molecule type" value="Genomic_DNA"/>
</dbReference>
<sequence>MEQIATDRNPAATATERRAKLFRGLADPSRLAILDTLREGPLVVHEIVGRTALTQPNVSNHLRCLSDCGLVTSIRDGRFVRYQISSLRIADFLRDADALLDIVAEGIEACRNYRLDEDEIPPGGP</sequence>
<dbReference type="NCBIfam" id="NF033788">
    <property type="entry name" value="HTH_metalloreg"/>
    <property type="match status" value="1"/>
</dbReference>
<dbReference type="PRINTS" id="PR00778">
    <property type="entry name" value="HTHARSR"/>
</dbReference>
<reference evidence="5 6" key="2">
    <citation type="submission" date="2014-10" db="EMBL/GenBank/DDBJ databases">
        <title>Paracoccus sanguinis sp. nov., isolated from clinical specimens of New York State patients.</title>
        <authorList>
            <person name="Mingle L.A."/>
            <person name="Cole J.A."/>
            <person name="Lapierre P."/>
            <person name="Musser K.A."/>
        </authorList>
    </citation>
    <scope>NUCLEOTIDE SEQUENCE [LARGE SCALE GENOMIC DNA]</scope>
    <source>
        <strain evidence="5 6">HAMBI 3106</strain>
    </source>
</reference>
<reference evidence="5 6" key="1">
    <citation type="submission" date="2014-09" db="EMBL/GenBank/DDBJ databases">
        <authorList>
            <person name="McGinnis J.M."/>
            <person name="Wolfgang W.J."/>
        </authorList>
    </citation>
    <scope>NUCLEOTIDE SEQUENCE [LARGE SCALE GENOMIC DNA]</scope>
    <source>
        <strain evidence="5 6">HAMBI 3106</strain>
    </source>
</reference>
<dbReference type="GO" id="GO:0003677">
    <property type="term" value="F:DNA binding"/>
    <property type="evidence" value="ECO:0007669"/>
    <property type="project" value="UniProtKB-KW"/>
</dbReference>
<evidence type="ECO:0000256" key="2">
    <source>
        <dbReference type="ARBA" id="ARBA00023125"/>
    </source>
</evidence>
<dbReference type="InterPro" id="IPR001845">
    <property type="entry name" value="HTH_ArsR_DNA-bd_dom"/>
</dbReference>
<dbReference type="SMART" id="SM00418">
    <property type="entry name" value="HTH_ARSR"/>
    <property type="match status" value="1"/>
</dbReference>
<dbReference type="OrthoDB" id="9790747at2"/>
<dbReference type="SUPFAM" id="SSF46785">
    <property type="entry name" value="Winged helix' DNA-binding domain"/>
    <property type="match status" value="1"/>
</dbReference>
<protein>
    <submittedName>
        <fullName evidence="5">TrmB family transcriptional regulator</fullName>
    </submittedName>
</protein>
<evidence type="ECO:0000259" key="4">
    <source>
        <dbReference type="PROSITE" id="PS50987"/>
    </source>
</evidence>
<dbReference type="InterPro" id="IPR036390">
    <property type="entry name" value="WH_DNA-bd_sf"/>
</dbReference>